<reference evidence="4 5" key="1">
    <citation type="journal article" date="2019" name="Int. J. Syst. Evol. Microbiol.">
        <title>The Global Catalogue of Microorganisms (GCM) 10K type strain sequencing project: providing services to taxonomists for standard genome sequencing and annotation.</title>
        <authorList>
            <consortium name="The Broad Institute Genomics Platform"/>
            <consortium name="The Broad Institute Genome Sequencing Center for Infectious Disease"/>
            <person name="Wu L."/>
            <person name="Ma J."/>
        </authorList>
    </citation>
    <scope>NUCLEOTIDE SEQUENCE [LARGE SCALE GENOMIC DNA]</scope>
    <source>
        <strain evidence="4 5">JCM 6835</strain>
    </source>
</reference>
<dbReference type="PANTHER" id="PTHR30461">
    <property type="entry name" value="DNA-INVERTASE FROM LAMBDOID PROPHAGE"/>
    <property type="match status" value="1"/>
</dbReference>
<evidence type="ECO:0000259" key="3">
    <source>
        <dbReference type="PROSITE" id="PS51737"/>
    </source>
</evidence>
<dbReference type="Pfam" id="PF07508">
    <property type="entry name" value="Recombinase"/>
    <property type="match status" value="1"/>
</dbReference>
<dbReference type="Proteomes" id="UP001501666">
    <property type="component" value="Unassembled WGS sequence"/>
</dbReference>
<keyword evidence="5" id="KW-1185">Reference proteome</keyword>
<evidence type="ECO:0000313" key="5">
    <source>
        <dbReference type="Proteomes" id="UP001501666"/>
    </source>
</evidence>
<dbReference type="InterPro" id="IPR050639">
    <property type="entry name" value="SSR_resolvase"/>
</dbReference>
<keyword evidence="1" id="KW-0238">DNA-binding</keyword>
<dbReference type="SMART" id="SM00857">
    <property type="entry name" value="Resolvase"/>
    <property type="match status" value="1"/>
</dbReference>
<keyword evidence="2" id="KW-0233">DNA recombination</keyword>
<evidence type="ECO:0000256" key="2">
    <source>
        <dbReference type="ARBA" id="ARBA00023172"/>
    </source>
</evidence>
<dbReference type="Gene3D" id="3.90.1750.20">
    <property type="entry name" value="Putative Large Serine Recombinase, Chain B, Domain 2"/>
    <property type="match status" value="1"/>
</dbReference>
<comment type="caution">
    <text evidence="4">The sequence shown here is derived from an EMBL/GenBank/DDBJ whole genome shotgun (WGS) entry which is preliminary data.</text>
</comment>
<dbReference type="RefSeq" id="WP_346145545.1">
    <property type="nucleotide sequence ID" value="NZ_BAAATE010000004.1"/>
</dbReference>
<dbReference type="PANTHER" id="PTHR30461:SF2">
    <property type="entry name" value="SERINE RECOMBINASE PINE-RELATED"/>
    <property type="match status" value="1"/>
</dbReference>
<dbReference type="InterPro" id="IPR006119">
    <property type="entry name" value="Resolv_N"/>
</dbReference>
<dbReference type="InterPro" id="IPR038109">
    <property type="entry name" value="DNA_bind_recomb_sf"/>
</dbReference>
<dbReference type="EMBL" id="BAAATE010000004">
    <property type="protein sequence ID" value="GAA2653659.1"/>
    <property type="molecule type" value="Genomic_DNA"/>
</dbReference>
<accession>A0ABN3RMK4</accession>
<evidence type="ECO:0000313" key="4">
    <source>
        <dbReference type="EMBL" id="GAA2653659.1"/>
    </source>
</evidence>
<organism evidence="4 5">
    <name type="scientific">Nonomuraea recticatena</name>
    <dbReference type="NCBI Taxonomy" id="46178"/>
    <lineage>
        <taxon>Bacteria</taxon>
        <taxon>Bacillati</taxon>
        <taxon>Actinomycetota</taxon>
        <taxon>Actinomycetes</taxon>
        <taxon>Streptosporangiales</taxon>
        <taxon>Streptosporangiaceae</taxon>
        <taxon>Nonomuraea</taxon>
    </lineage>
</organism>
<proteinExistence type="predicted"/>
<protein>
    <submittedName>
        <fullName evidence="4">Recombinase family protein</fullName>
    </submittedName>
</protein>
<name>A0ABN3RMK4_9ACTN</name>
<feature type="domain" description="Recombinase" evidence="3">
    <location>
        <begin position="212"/>
        <end position="347"/>
    </location>
</feature>
<dbReference type="InterPro" id="IPR036162">
    <property type="entry name" value="Resolvase-like_N_sf"/>
</dbReference>
<dbReference type="SUPFAM" id="SSF53041">
    <property type="entry name" value="Resolvase-like"/>
    <property type="match status" value="1"/>
</dbReference>
<evidence type="ECO:0000256" key="1">
    <source>
        <dbReference type="ARBA" id="ARBA00023125"/>
    </source>
</evidence>
<dbReference type="Gene3D" id="3.40.50.1390">
    <property type="entry name" value="Resolvase, N-terminal catalytic domain"/>
    <property type="match status" value="1"/>
</dbReference>
<dbReference type="PROSITE" id="PS51737">
    <property type="entry name" value="RECOMBINASE_DNA_BIND"/>
    <property type="match status" value="1"/>
</dbReference>
<gene>
    <name evidence="4" type="ORF">GCM10010412_021940</name>
</gene>
<sequence length="565" mass="64028">MNFPWNDTDVTASSGVPLAVAWLGRTSTDDRQDPTLSLPRQLTAARNALPGECLIVAHFYDVESGRMDLDARGRGQAHELLDIPIARDGGIQDLLAEAERPDRRFAAVICESVERVARRTYFGTKIEYELEQAGVMLLAADEPMPQLTPPRGGRARKLATPVLTRRVKQAVAEWYVLQMLELSWDAFCEHTEQGWNVGKPCYGYRAKKVPHPVAAKLAEGRSKSRLVPHPVEGPTVTHIFMLRAVQRLGYDAIADRLNLESGKHPPPTPADPRRALGRWSGSAVREILKNPKYTGYMVWNRRATKQGGKNNPPSEWIWSPRPTHEPLVTEEVFQAVTSTSRSRRGSRSTAGISNHPQAARVYVLRSYIFCDFCERRMYGKSRMGIPYYACEPDMRSQKDRGDWHARHPRSLWIREDDLLDLVHKFFAEHIFSAQRVRKFVPDNVVPERLRKELLDLERRLDNVLVQVEGHIPTGDEEIDRDFRAQLQARFADLARTRRTKAEEAAAWAVNGGLGGDLELLNKSSNLAALDEELQRKLFDAFNLELRYSGDTDEVLIRVTLGNCPE</sequence>
<dbReference type="InterPro" id="IPR011109">
    <property type="entry name" value="DNA_bind_recombinase_dom"/>
</dbReference>